<evidence type="ECO:0000256" key="1">
    <source>
        <dbReference type="ARBA" id="ARBA00004123"/>
    </source>
</evidence>
<dbReference type="InterPro" id="IPR005312">
    <property type="entry name" value="DUF1759"/>
</dbReference>
<feature type="compositionally biased region" description="Basic residues" evidence="6">
    <location>
        <begin position="570"/>
        <end position="583"/>
    </location>
</feature>
<comment type="subcellular location">
    <subcellularLocation>
        <location evidence="1">Nucleus</location>
    </subcellularLocation>
</comment>
<evidence type="ECO:0000313" key="8">
    <source>
        <dbReference type="Proteomes" id="UP000719412"/>
    </source>
</evidence>
<dbReference type="SUPFAM" id="SSF53098">
    <property type="entry name" value="Ribonuclease H-like"/>
    <property type="match status" value="1"/>
</dbReference>
<proteinExistence type="predicted"/>
<comment type="caution">
    <text evidence="7">The sequence shown here is derived from an EMBL/GenBank/DDBJ whole genome shotgun (WGS) entry which is preliminary data.</text>
</comment>
<dbReference type="InterPro" id="IPR012337">
    <property type="entry name" value="RNaseH-like_sf"/>
</dbReference>
<dbReference type="PANTHER" id="PTHR46481:SF10">
    <property type="entry name" value="ZINC FINGER BED DOMAIN-CONTAINING PROTEIN 39"/>
    <property type="match status" value="1"/>
</dbReference>
<reference evidence="7" key="1">
    <citation type="journal article" date="2020" name="J Insects Food Feed">
        <title>The yellow mealworm (Tenebrio molitor) genome: a resource for the emerging insects as food and feed industry.</title>
        <authorList>
            <person name="Eriksson T."/>
            <person name="Andere A."/>
            <person name="Kelstrup H."/>
            <person name="Emery V."/>
            <person name="Picard C."/>
        </authorList>
    </citation>
    <scope>NUCLEOTIDE SEQUENCE</scope>
    <source>
        <strain evidence="7">Stoneville</strain>
        <tissue evidence="7">Whole head</tissue>
    </source>
</reference>
<dbReference type="AlphaFoldDB" id="A0A8J6LPR0"/>
<gene>
    <name evidence="7" type="ORF">GEV33_001970</name>
</gene>
<evidence type="ECO:0000256" key="4">
    <source>
        <dbReference type="ARBA" id="ARBA00022833"/>
    </source>
</evidence>
<dbReference type="Proteomes" id="UP000719412">
    <property type="component" value="Unassembled WGS sequence"/>
</dbReference>
<keyword evidence="4" id="KW-0862">Zinc</keyword>
<keyword evidence="3" id="KW-0863">Zinc-finger</keyword>
<keyword evidence="2" id="KW-0479">Metal-binding</keyword>
<dbReference type="EMBL" id="JABDTM020010678">
    <property type="protein sequence ID" value="KAH0820821.1"/>
    <property type="molecule type" value="Genomic_DNA"/>
</dbReference>
<organism evidence="7 8">
    <name type="scientific">Tenebrio molitor</name>
    <name type="common">Yellow mealworm beetle</name>
    <dbReference type="NCBI Taxonomy" id="7067"/>
    <lineage>
        <taxon>Eukaryota</taxon>
        <taxon>Metazoa</taxon>
        <taxon>Ecdysozoa</taxon>
        <taxon>Arthropoda</taxon>
        <taxon>Hexapoda</taxon>
        <taxon>Insecta</taxon>
        <taxon>Pterygota</taxon>
        <taxon>Neoptera</taxon>
        <taxon>Endopterygota</taxon>
        <taxon>Coleoptera</taxon>
        <taxon>Polyphaga</taxon>
        <taxon>Cucujiformia</taxon>
        <taxon>Tenebrionidae</taxon>
        <taxon>Tenebrio</taxon>
    </lineage>
</organism>
<dbReference type="Pfam" id="PF03564">
    <property type="entry name" value="DUF1759"/>
    <property type="match status" value="1"/>
</dbReference>
<keyword evidence="8" id="KW-1185">Reference proteome</keyword>
<name>A0A8J6LPR0_TENMO</name>
<dbReference type="PANTHER" id="PTHR46481">
    <property type="entry name" value="ZINC FINGER BED DOMAIN-CONTAINING PROTEIN 4"/>
    <property type="match status" value="1"/>
</dbReference>
<protein>
    <submittedName>
        <fullName evidence="7">Uncharacterized protein</fullName>
    </submittedName>
</protein>
<evidence type="ECO:0000313" key="7">
    <source>
        <dbReference type="EMBL" id="KAH0820821.1"/>
    </source>
</evidence>
<accession>A0A8J6LPR0</accession>
<evidence type="ECO:0000256" key="6">
    <source>
        <dbReference type="SAM" id="MobiDB-lite"/>
    </source>
</evidence>
<dbReference type="GO" id="GO:0008270">
    <property type="term" value="F:zinc ion binding"/>
    <property type="evidence" value="ECO:0007669"/>
    <property type="project" value="UniProtKB-KW"/>
</dbReference>
<evidence type="ECO:0000256" key="3">
    <source>
        <dbReference type="ARBA" id="ARBA00022771"/>
    </source>
</evidence>
<feature type="region of interest" description="Disordered" evidence="6">
    <location>
        <begin position="563"/>
        <end position="596"/>
    </location>
</feature>
<evidence type="ECO:0000256" key="5">
    <source>
        <dbReference type="ARBA" id="ARBA00023242"/>
    </source>
</evidence>
<reference evidence="7" key="2">
    <citation type="submission" date="2021-08" db="EMBL/GenBank/DDBJ databases">
        <authorList>
            <person name="Eriksson T."/>
        </authorList>
    </citation>
    <scope>NUCLEOTIDE SEQUENCE</scope>
    <source>
        <strain evidence="7">Stoneville</strain>
        <tissue evidence="7">Whole head</tissue>
    </source>
</reference>
<feature type="region of interest" description="Disordered" evidence="6">
    <location>
        <begin position="91"/>
        <end position="115"/>
    </location>
</feature>
<dbReference type="InterPro" id="IPR052035">
    <property type="entry name" value="ZnF_BED_domain_contain"/>
</dbReference>
<sequence>MLTAEYQKCENDVKERFNAVKAACLTVDGWMSRAQEGYFAITAHYIDDNFESNSALLHTMVAVIMLRMFKTPSCKKIFGFIKSRHNSGRFRNVMHRDGTTRTPSPLPPPDDDRSTTATEKLIKYQIQVGVAQPKKLLIDVPTRWNSTFYMCERALLLREALTTTLALLESSSSSSLEPISADDWKLCTVFKPLEEVVRTVSEILLKLLSCRKVSAGQNLFTTERTTTTVAENTRATAQVAANSEHDPPVFLSELTIGQMSDKLSKIEPINELFESYQREIENLVSDENYENELGQRQIFDDSYFALVAQAKQILESHAAPSVTRRLKEMFDSLIHKRQELQPIEKYHYPKLSLEGEAAQVINSLEFTASAYDSAWDLLCNRYNNERLLVDNHVNALFNMESIQDMQKSKETSECTYTFAKAAITTGVEESRLPENDHIRSFKQQLQTQWRQQWAEYASSSHNVYCKTYPDAPIPPDPSPFTTLAYQVPCDRLIFSLFPLVVRRGSGVLSPATHAHPLLSSTLLFSGRHETHTTQHPWEAIRPGIRTLLTSRWCRKSVALPPTTLPSAPARHTHTSMARRRFLPSKKSSPFGGIRTH</sequence>
<dbReference type="GO" id="GO:0005634">
    <property type="term" value="C:nucleus"/>
    <property type="evidence" value="ECO:0007669"/>
    <property type="project" value="UniProtKB-SubCell"/>
</dbReference>
<evidence type="ECO:0000256" key="2">
    <source>
        <dbReference type="ARBA" id="ARBA00022723"/>
    </source>
</evidence>
<keyword evidence="5" id="KW-0539">Nucleus</keyword>